<dbReference type="Pfam" id="PF00535">
    <property type="entry name" value="Glycos_transf_2"/>
    <property type="match status" value="1"/>
</dbReference>
<dbReference type="InterPro" id="IPR029044">
    <property type="entry name" value="Nucleotide-diphossugar_trans"/>
</dbReference>
<dbReference type="InterPro" id="IPR050256">
    <property type="entry name" value="Glycosyltransferase_2"/>
</dbReference>
<dbReference type="EMBL" id="JH600070">
    <property type="protein sequence ID" value="EIJ41300.1"/>
    <property type="molecule type" value="Genomic_DNA"/>
</dbReference>
<sequence>MQDSELHKNIAILIPAKNEADSVGAVIRGIKRCFSGQIIVIDDASQDETASIARQAGAYVIPLAYSLGAWGATQTGLRYAWQQGYAVAITMDADGQHEPDSIPILLAALAPANCDVVIGAHPQRGSFARRFAWSLFRWLSGVTLEDLTSGLRGYNQKAINILASSEATLLDYQDMGVLMLLSQNNLIIEEVPISMQPRRNGHSRIFSSWWAVTHYMIYTLILCLARSKRIKIRQLKPFNPLIFK</sequence>
<keyword evidence="4" id="KW-1185">Reference proteome</keyword>
<dbReference type="SUPFAM" id="SSF53448">
    <property type="entry name" value="Nucleotide-diphospho-sugar transferases"/>
    <property type="match status" value="1"/>
</dbReference>
<feature type="domain" description="Glycosyltransferase 2-like" evidence="2">
    <location>
        <begin position="12"/>
        <end position="136"/>
    </location>
</feature>
<dbReference type="PANTHER" id="PTHR48090">
    <property type="entry name" value="UNDECAPRENYL-PHOSPHATE 4-DEOXY-4-FORMAMIDO-L-ARABINOSE TRANSFERASE-RELATED"/>
    <property type="match status" value="1"/>
</dbReference>
<evidence type="ECO:0000259" key="2">
    <source>
        <dbReference type="Pfam" id="PF00535"/>
    </source>
</evidence>
<feature type="transmembrane region" description="Helical" evidence="1">
    <location>
        <begin position="206"/>
        <end position="225"/>
    </location>
</feature>
<dbReference type="GO" id="GO:0016740">
    <property type="term" value="F:transferase activity"/>
    <property type="evidence" value="ECO:0007669"/>
    <property type="project" value="UniProtKB-KW"/>
</dbReference>
<evidence type="ECO:0000313" key="3">
    <source>
        <dbReference type="EMBL" id="EIJ41300.1"/>
    </source>
</evidence>
<keyword evidence="1" id="KW-1133">Transmembrane helix</keyword>
<dbReference type="PANTHER" id="PTHR48090:SF7">
    <property type="entry name" value="RFBJ PROTEIN"/>
    <property type="match status" value="1"/>
</dbReference>
<dbReference type="RefSeq" id="WP_002683106.1">
    <property type="nucleotide sequence ID" value="NZ_JH600070.1"/>
</dbReference>
<keyword evidence="3" id="KW-0808">Transferase</keyword>
<proteinExistence type="predicted"/>
<dbReference type="InterPro" id="IPR001173">
    <property type="entry name" value="Glyco_trans_2-like"/>
</dbReference>
<keyword evidence="1" id="KW-0472">Membrane</keyword>
<name>I3CCF7_9GAMM</name>
<accession>I3CCF7</accession>
<gene>
    <name evidence="3" type="ORF">BegalDRAFT_0380</name>
</gene>
<reference evidence="3 4" key="1">
    <citation type="submission" date="2011-11" db="EMBL/GenBank/DDBJ databases">
        <title>Improved High-Quality Draft sequence of Beggiatoa alba B18lD.</title>
        <authorList>
            <consortium name="US DOE Joint Genome Institute"/>
            <person name="Lucas S."/>
            <person name="Han J."/>
            <person name="Lapidus A."/>
            <person name="Cheng J.-F."/>
            <person name="Goodwin L."/>
            <person name="Pitluck S."/>
            <person name="Peters L."/>
            <person name="Mikhailova N."/>
            <person name="Held B."/>
            <person name="Detter J.C."/>
            <person name="Han C."/>
            <person name="Tapia R."/>
            <person name="Land M."/>
            <person name="Hauser L."/>
            <person name="Kyrpides N."/>
            <person name="Ivanova N."/>
            <person name="Pagani I."/>
            <person name="Samuel K."/>
            <person name="Teske A."/>
            <person name="Mueller J."/>
            <person name="Woyke T."/>
        </authorList>
    </citation>
    <scope>NUCLEOTIDE SEQUENCE [LARGE SCALE GENOMIC DNA]</scope>
    <source>
        <strain evidence="3 4">B18LD</strain>
    </source>
</reference>
<dbReference type="STRING" id="395493.BegalDRAFT_0380"/>
<keyword evidence="1" id="KW-0812">Transmembrane</keyword>
<evidence type="ECO:0000256" key="1">
    <source>
        <dbReference type="SAM" id="Phobius"/>
    </source>
</evidence>
<dbReference type="AlphaFoldDB" id="I3CCF7"/>
<protein>
    <submittedName>
        <fullName evidence="3">Glycosyl transferase</fullName>
    </submittedName>
</protein>
<evidence type="ECO:0000313" key="4">
    <source>
        <dbReference type="Proteomes" id="UP000005744"/>
    </source>
</evidence>
<dbReference type="OrthoDB" id="9811884at2"/>
<dbReference type="Gene3D" id="3.90.550.10">
    <property type="entry name" value="Spore Coat Polysaccharide Biosynthesis Protein SpsA, Chain A"/>
    <property type="match status" value="1"/>
</dbReference>
<dbReference type="Proteomes" id="UP000005744">
    <property type="component" value="Unassembled WGS sequence"/>
</dbReference>
<dbReference type="CDD" id="cd04179">
    <property type="entry name" value="DPM_DPG-synthase_like"/>
    <property type="match status" value="1"/>
</dbReference>
<organism evidence="3 4">
    <name type="scientific">Beggiatoa alba B18LD</name>
    <dbReference type="NCBI Taxonomy" id="395493"/>
    <lineage>
        <taxon>Bacteria</taxon>
        <taxon>Pseudomonadati</taxon>
        <taxon>Pseudomonadota</taxon>
        <taxon>Gammaproteobacteria</taxon>
        <taxon>Thiotrichales</taxon>
        <taxon>Thiotrichaceae</taxon>
        <taxon>Beggiatoa</taxon>
    </lineage>
</organism>
<dbReference type="HOGENOM" id="CLU_033536_7_4_6"/>
<dbReference type="eggNOG" id="COG0463">
    <property type="taxonomic scope" value="Bacteria"/>
</dbReference>